<organism evidence="1 2">
    <name type="scientific">Luedemannella flava</name>
    <dbReference type="NCBI Taxonomy" id="349316"/>
    <lineage>
        <taxon>Bacteria</taxon>
        <taxon>Bacillati</taxon>
        <taxon>Actinomycetota</taxon>
        <taxon>Actinomycetes</taxon>
        <taxon>Micromonosporales</taxon>
        <taxon>Micromonosporaceae</taxon>
        <taxon>Luedemannella</taxon>
    </lineage>
</organism>
<gene>
    <name evidence="1" type="ORF">GCM10009682_59630</name>
</gene>
<comment type="caution">
    <text evidence="1">The sequence shown here is derived from an EMBL/GenBank/DDBJ whole genome shotgun (WGS) entry which is preliminary data.</text>
</comment>
<evidence type="ECO:0000313" key="2">
    <source>
        <dbReference type="Proteomes" id="UP001500218"/>
    </source>
</evidence>
<evidence type="ECO:0000313" key="1">
    <source>
        <dbReference type="EMBL" id="GAA1833304.1"/>
    </source>
</evidence>
<dbReference type="RefSeq" id="WP_344139559.1">
    <property type="nucleotide sequence ID" value="NZ_BAAALT010000278.1"/>
</dbReference>
<dbReference type="SUPFAM" id="SSF88723">
    <property type="entry name" value="PIN domain-like"/>
    <property type="match status" value="1"/>
</dbReference>
<keyword evidence="2" id="KW-1185">Reference proteome</keyword>
<sequence>MTWQVADLVEGYADPPLGTADAFVIAIAERHGAAAIAMLDRRHFGAVRPKHTVAFTLLP</sequence>
<dbReference type="Proteomes" id="UP001500218">
    <property type="component" value="Unassembled WGS sequence"/>
</dbReference>
<dbReference type="EMBL" id="BAAALT010000278">
    <property type="protein sequence ID" value="GAA1833304.1"/>
    <property type="molecule type" value="Genomic_DNA"/>
</dbReference>
<name>A0ABN2MPW6_9ACTN</name>
<reference evidence="1 2" key="1">
    <citation type="journal article" date="2019" name="Int. J. Syst. Evol. Microbiol.">
        <title>The Global Catalogue of Microorganisms (GCM) 10K type strain sequencing project: providing services to taxonomists for standard genome sequencing and annotation.</title>
        <authorList>
            <consortium name="The Broad Institute Genomics Platform"/>
            <consortium name="The Broad Institute Genome Sequencing Center for Infectious Disease"/>
            <person name="Wu L."/>
            <person name="Ma J."/>
        </authorList>
    </citation>
    <scope>NUCLEOTIDE SEQUENCE [LARGE SCALE GENOMIC DNA]</scope>
    <source>
        <strain evidence="1 2">JCM 13250</strain>
    </source>
</reference>
<proteinExistence type="predicted"/>
<protein>
    <recommendedName>
        <fullName evidence="3">PIN domain-containing protein</fullName>
    </recommendedName>
</protein>
<evidence type="ECO:0008006" key="3">
    <source>
        <dbReference type="Google" id="ProtNLM"/>
    </source>
</evidence>
<dbReference type="InterPro" id="IPR029060">
    <property type="entry name" value="PIN-like_dom_sf"/>
</dbReference>
<accession>A0ABN2MPW6</accession>